<dbReference type="EMBL" id="JAUSVF010000001">
    <property type="protein sequence ID" value="MDQ0320019.1"/>
    <property type="molecule type" value="Genomic_DNA"/>
</dbReference>
<evidence type="ECO:0000313" key="2">
    <source>
        <dbReference type="EMBL" id="MDQ0320019.1"/>
    </source>
</evidence>
<protein>
    <submittedName>
        <fullName evidence="2">Uncharacterized protein</fullName>
    </submittedName>
</protein>
<accession>A0ABU0BQJ5</accession>
<proteinExistence type="predicted"/>
<name>A0ABU0BQJ5_9HYPH</name>
<sequence>MGFERAKITVSSATTGTGIKVTLRKAKTGPASMIFSIKGDIAIKLGWAEGDKLEVLIGTDGDHGLLRFRKNNSAGDAVVKFKRAMKAITYATINLGHQARFVDRSEAGRWCQHEEVEDGYLEIVLPRWADETAPKKPLAQIPMATKPTQPPEKPVASRAVTSDLMGDPPPGRRQMLDKIGQI</sequence>
<comment type="caution">
    <text evidence="2">The sequence shown here is derived from an EMBL/GenBank/DDBJ whole genome shotgun (WGS) entry which is preliminary data.</text>
</comment>
<reference evidence="2 3" key="1">
    <citation type="submission" date="2023-07" db="EMBL/GenBank/DDBJ databases">
        <title>Genomic Encyclopedia of Type Strains, Phase IV (KMG-IV): sequencing the most valuable type-strain genomes for metagenomic binning, comparative biology and taxonomic classification.</title>
        <authorList>
            <person name="Goeker M."/>
        </authorList>
    </citation>
    <scope>NUCLEOTIDE SEQUENCE [LARGE SCALE GENOMIC DNA]</scope>
    <source>
        <strain evidence="2 3">DSM 1112</strain>
    </source>
</reference>
<gene>
    <name evidence="2" type="ORF">QO002_002157</name>
</gene>
<keyword evidence="3" id="KW-1185">Reference proteome</keyword>
<evidence type="ECO:0000313" key="3">
    <source>
        <dbReference type="Proteomes" id="UP001230207"/>
    </source>
</evidence>
<dbReference type="Proteomes" id="UP001230207">
    <property type="component" value="Unassembled WGS sequence"/>
</dbReference>
<feature type="region of interest" description="Disordered" evidence="1">
    <location>
        <begin position="142"/>
        <end position="182"/>
    </location>
</feature>
<dbReference type="RefSeq" id="WP_307229386.1">
    <property type="nucleotide sequence ID" value="NZ_JAUSVF010000001.1"/>
</dbReference>
<evidence type="ECO:0000256" key="1">
    <source>
        <dbReference type="SAM" id="MobiDB-lite"/>
    </source>
</evidence>
<organism evidence="2 3">
    <name type="scientific">Pararhizobium capsulatum DSM 1112</name>
    <dbReference type="NCBI Taxonomy" id="1121113"/>
    <lineage>
        <taxon>Bacteria</taxon>
        <taxon>Pseudomonadati</taxon>
        <taxon>Pseudomonadota</taxon>
        <taxon>Alphaproteobacteria</taxon>
        <taxon>Hyphomicrobiales</taxon>
        <taxon>Rhizobiaceae</taxon>
        <taxon>Rhizobium/Agrobacterium group</taxon>
        <taxon>Pararhizobium</taxon>
    </lineage>
</organism>